<evidence type="ECO:0000259" key="1">
    <source>
        <dbReference type="Pfam" id="PF03184"/>
    </source>
</evidence>
<protein>
    <submittedName>
        <fullName evidence="2">Jerky protein</fullName>
    </submittedName>
</protein>
<sequence length="218" mass="24179">MDKVIDAAAAGLPLTKRQLLVRVGILVKKLGLKTQFKKGIPGDDYRRALKSRRPDLMIRKPEGCATNRMRGMNPVVVDHYFQDLDALITSLDLAAKPERIRNADETGLQFSPEPDRANGKKGMRGFVARTSNSRESITTLVCVNAAGTAMPPLCVVKGKTMHSVQSFATQDAPQGTVWTYQPNAWMGEALGIEWFREVFLKNCRGAPTTSYSRLTWEP</sequence>
<dbReference type="Proteomes" id="UP000762676">
    <property type="component" value="Unassembled WGS sequence"/>
</dbReference>
<evidence type="ECO:0000313" key="2">
    <source>
        <dbReference type="EMBL" id="GFS04179.1"/>
    </source>
</evidence>
<keyword evidence="3" id="KW-1185">Reference proteome</keyword>
<dbReference type="InterPro" id="IPR004875">
    <property type="entry name" value="DDE_SF_endonuclease_dom"/>
</dbReference>
<dbReference type="EMBL" id="BMAT01013026">
    <property type="protein sequence ID" value="GFS04179.1"/>
    <property type="molecule type" value="Genomic_DNA"/>
</dbReference>
<reference evidence="2 3" key="1">
    <citation type="journal article" date="2021" name="Elife">
        <title>Chloroplast acquisition without the gene transfer in kleptoplastic sea slugs, Plakobranchus ocellatus.</title>
        <authorList>
            <person name="Maeda T."/>
            <person name="Takahashi S."/>
            <person name="Yoshida T."/>
            <person name="Shimamura S."/>
            <person name="Takaki Y."/>
            <person name="Nagai Y."/>
            <person name="Toyoda A."/>
            <person name="Suzuki Y."/>
            <person name="Arimoto A."/>
            <person name="Ishii H."/>
            <person name="Satoh N."/>
            <person name="Nishiyama T."/>
            <person name="Hasebe M."/>
            <person name="Maruyama T."/>
            <person name="Minagawa J."/>
            <person name="Obokata J."/>
            <person name="Shigenobu S."/>
        </authorList>
    </citation>
    <scope>NUCLEOTIDE SEQUENCE [LARGE SCALE GENOMIC DNA]</scope>
</reference>
<accession>A0AAV4I4T1</accession>
<evidence type="ECO:0000313" key="3">
    <source>
        <dbReference type="Proteomes" id="UP000762676"/>
    </source>
</evidence>
<organism evidence="2 3">
    <name type="scientific">Elysia marginata</name>
    <dbReference type="NCBI Taxonomy" id="1093978"/>
    <lineage>
        <taxon>Eukaryota</taxon>
        <taxon>Metazoa</taxon>
        <taxon>Spiralia</taxon>
        <taxon>Lophotrochozoa</taxon>
        <taxon>Mollusca</taxon>
        <taxon>Gastropoda</taxon>
        <taxon>Heterobranchia</taxon>
        <taxon>Euthyneura</taxon>
        <taxon>Panpulmonata</taxon>
        <taxon>Sacoglossa</taxon>
        <taxon>Placobranchoidea</taxon>
        <taxon>Plakobranchidae</taxon>
        <taxon>Elysia</taxon>
    </lineage>
</organism>
<gene>
    <name evidence="2" type="ORF">ElyMa_006489200</name>
</gene>
<name>A0AAV4I4T1_9GAST</name>
<dbReference type="AlphaFoldDB" id="A0AAV4I4T1"/>
<dbReference type="Pfam" id="PF03184">
    <property type="entry name" value="DDE_1"/>
    <property type="match status" value="1"/>
</dbReference>
<dbReference type="GO" id="GO:0003676">
    <property type="term" value="F:nucleic acid binding"/>
    <property type="evidence" value="ECO:0007669"/>
    <property type="project" value="InterPro"/>
</dbReference>
<proteinExistence type="predicted"/>
<feature type="domain" description="DDE-1" evidence="1">
    <location>
        <begin position="135"/>
        <end position="204"/>
    </location>
</feature>
<comment type="caution">
    <text evidence="2">The sequence shown here is derived from an EMBL/GenBank/DDBJ whole genome shotgun (WGS) entry which is preliminary data.</text>
</comment>